<keyword evidence="1" id="KW-0732">Signal</keyword>
<protein>
    <submittedName>
        <fullName evidence="2">DUF3299 domain-containing protein</fullName>
    </submittedName>
</protein>
<name>A0ABT7Y4P7_9VIBR</name>
<dbReference type="Proteomes" id="UP001169719">
    <property type="component" value="Unassembled WGS sequence"/>
</dbReference>
<evidence type="ECO:0000313" key="3">
    <source>
        <dbReference type="Proteomes" id="UP001169719"/>
    </source>
</evidence>
<sequence>MKILYQFATVTLLLLSGYSHAEMALLSWNEMIPVEERHTNLAPTINHDIALDAQAPQIVAGNMVESLNNSEQTIAGFVVPLEVVNGKITEFLMVPFFGACLHVPPPPPNQIVYVRHAIDYVEPWEPIAIPGVLKVDRQTTDEIVTGYILEPNGKVSFLKDL</sequence>
<organism evidence="2 3">
    <name type="scientific">Vibrio agarivorans</name>
    <dbReference type="NCBI Taxonomy" id="153622"/>
    <lineage>
        <taxon>Bacteria</taxon>
        <taxon>Pseudomonadati</taxon>
        <taxon>Pseudomonadota</taxon>
        <taxon>Gammaproteobacteria</taxon>
        <taxon>Vibrionales</taxon>
        <taxon>Vibrionaceae</taxon>
        <taxon>Vibrio</taxon>
    </lineage>
</organism>
<evidence type="ECO:0000313" key="2">
    <source>
        <dbReference type="EMBL" id="MDN2483026.1"/>
    </source>
</evidence>
<comment type="caution">
    <text evidence="2">The sequence shown here is derived from an EMBL/GenBank/DDBJ whole genome shotgun (WGS) entry which is preliminary data.</text>
</comment>
<evidence type="ECO:0000256" key="1">
    <source>
        <dbReference type="SAM" id="SignalP"/>
    </source>
</evidence>
<feature type="chain" id="PRO_5047492541" evidence="1">
    <location>
        <begin position="22"/>
        <end position="161"/>
    </location>
</feature>
<accession>A0ABT7Y4P7</accession>
<reference evidence="2" key="1">
    <citation type="submission" date="2024-05" db="EMBL/GenBank/DDBJ databases">
        <title>Genome Sequences of Four Agar- Degrading Marine Bacteria.</title>
        <authorList>
            <person name="Phillips E.K."/>
            <person name="Shaffer J.C."/>
            <person name="Henson M.W."/>
            <person name="Temperton B."/>
            <person name="Thrash C.J."/>
            <person name="Martin M.O."/>
        </authorList>
    </citation>
    <scope>NUCLEOTIDE SEQUENCE</scope>
    <source>
        <strain evidence="2">EKP203</strain>
    </source>
</reference>
<dbReference type="RefSeq" id="WP_289963077.1">
    <property type="nucleotide sequence ID" value="NZ_JAUEOZ010000002.1"/>
</dbReference>
<dbReference type="Gene3D" id="2.40.50.870">
    <property type="entry name" value="Protein of unknown function (DUF3299)"/>
    <property type="match status" value="1"/>
</dbReference>
<keyword evidence="3" id="KW-1185">Reference proteome</keyword>
<dbReference type="Pfam" id="PF11736">
    <property type="entry name" value="DUF3299"/>
    <property type="match status" value="1"/>
</dbReference>
<gene>
    <name evidence="2" type="ORF">QWJ08_16915</name>
</gene>
<dbReference type="InterPro" id="IPR021727">
    <property type="entry name" value="DUF3299"/>
</dbReference>
<proteinExistence type="predicted"/>
<feature type="signal peptide" evidence="1">
    <location>
        <begin position="1"/>
        <end position="21"/>
    </location>
</feature>
<dbReference type="EMBL" id="JAUEOZ010000002">
    <property type="protein sequence ID" value="MDN2483026.1"/>
    <property type="molecule type" value="Genomic_DNA"/>
</dbReference>